<dbReference type="EMBL" id="KI669576">
    <property type="protein sequence ID" value="ETN12715.1"/>
    <property type="molecule type" value="Genomic_DNA"/>
</dbReference>
<dbReference type="VEuPathDB" id="FungiDB:PPTG_08790"/>
<reference evidence="1 2" key="2">
    <citation type="submission" date="2013-11" db="EMBL/GenBank/DDBJ databases">
        <title>The Genome Sequence of Phytophthora parasitica INRA-310.</title>
        <authorList>
            <consortium name="The Broad Institute Genomics Platform"/>
            <person name="Russ C."/>
            <person name="Tyler B."/>
            <person name="Panabieres F."/>
            <person name="Shan W."/>
            <person name="Tripathy S."/>
            <person name="Grunwald N."/>
            <person name="Machado M."/>
            <person name="Johnson C.S."/>
            <person name="Arredondo F."/>
            <person name="Hong C."/>
            <person name="Coffey M."/>
            <person name="Young S.K."/>
            <person name="Zeng Q."/>
            <person name="Gargeya S."/>
            <person name="Fitzgerald M."/>
            <person name="Abouelleil A."/>
            <person name="Alvarado L."/>
            <person name="Chapman S.B."/>
            <person name="Gainer-Dewar J."/>
            <person name="Goldberg J."/>
            <person name="Griggs A."/>
            <person name="Gujja S."/>
            <person name="Hansen M."/>
            <person name="Howarth C."/>
            <person name="Imamovic A."/>
            <person name="Ireland A."/>
            <person name="Larimer J."/>
            <person name="McCowan C."/>
            <person name="Murphy C."/>
            <person name="Pearson M."/>
            <person name="Poon T.W."/>
            <person name="Priest M."/>
            <person name="Roberts A."/>
            <person name="Saif S."/>
            <person name="Shea T."/>
            <person name="Sykes S."/>
            <person name="Wortman J."/>
            <person name="Nusbaum C."/>
            <person name="Birren B."/>
        </authorList>
    </citation>
    <scope>NUCLEOTIDE SEQUENCE [LARGE SCALE GENOMIC DNA]</scope>
    <source>
        <strain evidence="1 2">INRA-310</strain>
    </source>
</reference>
<dbReference type="AlphaFoldDB" id="W2QKE7"/>
<proteinExistence type="predicted"/>
<dbReference type="RefSeq" id="XP_008901760.1">
    <property type="nucleotide sequence ID" value="XM_008903512.1"/>
</dbReference>
<accession>W2QKE7</accession>
<evidence type="ECO:0000313" key="2">
    <source>
        <dbReference type="Proteomes" id="UP000018817"/>
    </source>
</evidence>
<dbReference type="Proteomes" id="UP000018817">
    <property type="component" value="Unassembled WGS sequence"/>
</dbReference>
<protein>
    <submittedName>
        <fullName evidence="1">Uncharacterized protein</fullName>
    </submittedName>
</protein>
<dbReference type="GeneID" id="20178555"/>
<gene>
    <name evidence="1" type="ORF">PPTG_08790</name>
</gene>
<reference evidence="2" key="1">
    <citation type="submission" date="2011-12" db="EMBL/GenBank/DDBJ databases">
        <authorList>
            <consortium name="The Broad Institute Genome Sequencing Platform"/>
            <person name="Russ C."/>
            <person name="Tyler B."/>
            <person name="Panabieres F."/>
            <person name="Shan W."/>
            <person name="Tripathy S."/>
            <person name="Grunwald N."/>
            <person name="Machado M."/>
            <person name="Young S.K."/>
            <person name="Zeng Q."/>
            <person name="Gargeya S."/>
            <person name="Fitzgerald M."/>
            <person name="Haas B."/>
            <person name="Abouelleil A."/>
            <person name="Alvarado L."/>
            <person name="Arachchi H.M."/>
            <person name="Berlin A."/>
            <person name="Chapman S.B."/>
            <person name="Gearin G."/>
            <person name="Goldberg J."/>
            <person name="Griggs A."/>
            <person name="Gujja S."/>
            <person name="Hansen M."/>
            <person name="Heiman D."/>
            <person name="Howarth C."/>
            <person name="Larimer J."/>
            <person name="Lui A."/>
            <person name="MacDonald P.J.P."/>
            <person name="McCowen C."/>
            <person name="Montmayeur A."/>
            <person name="Murphy C."/>
            <person name="Neiman D."/>
            <person name="Pearson M."/>
            <person name="Priest M."/>
            <person name="Roberts A."/>
            <person name="Saif S."/>
            <person name="Shea T."/>
            <person name="Sisk P."/>
            <person name="Stolte C."/>
            <person name="Sykes S."/>
            <person name="Wortman J."/>
            <person name="Nusbaum C."/>
            <person name="Birren B."/>
        </authorList>
    </citation>
    <scope>NUCLEOTIDE SEQUENCE [LARGE SCALE GENOMIC DNA]</scope>
    <source>
        <strain evidence="2">INRA-310</strain>
    </source>
</reference>
<organism evidence="1 2">
    <name type="scientific">Phytophthora nicotianae (strain INRA-310)</name>
    <name type="common">Phytophthora parasitica</name>
    <dbReference type="NCBI Taxonomy" id="761204"/>
    <lineage>
        <taxon>Eukaryota</taxon>
        <taxon>Sar</taxon>
        <taxon>Stramenopiles</taxon>
        <taxon>Oomycota</taxon>
        <taxon>Peronosporomycetes</taxon>
        <taxon>Peronosporales</taxon>
        <taxon>Peronosporaceae</taxon>
        <taxon>Phytophthora</taxon>
    </lineage>
</organism>
<evidence type="ECO:0000313" key="1">
    <source>
        <dbReference type="EMBL" id="ETN12715.1"/>
    </source>
</evidence>
<name>W2QKE7_PHYN3</name>
<sequence length="160" mass="17416">MDDSWEPRTVLVADVPDCVAPYKATLGAVPSFVETPTVAADEMLFNVGEGMVSDIALPLAFVWSRQAETATLRTAFKVMHVTAVPVRRPRQLAESRRQKSDRHAFMRGLTSRDGLAEDRTLAYPLPASDPALLLFPGPSCSPRCKFPTAVTSDASTILQV</sequence>